<dbReference type="eggNOG" id="KOG0039">
    <property type="taxonomic scope" value="Eukaryota"/>
</dbReference>
<sequence length="745" mass="84165">MKFSSIKYSLLSLFLFIVGIKTVDADRGAPYTNYGLAGRIASSCSGAVSATATFCDPTSPYAYTCYCIDPNALAMVAGCYHILDKMSPEFVSKLSENCEISGLSITFDQFEAAYDNYTSLAKDSEDIKDFNATIPIDIPVKLNSTVVKLYVEAYDQFLGNYDNSLYYGSGVLGYWALISVVAIIVNWTKLLFPGLVRKFTGPVSNTWRKHVTLPAAASKNKTNEKPFLKVFDFLVPSRLETLILIGFVAVTIACCSANIRYVENDPLFATRRLAIVRYVADRTGIVVSVNMPLLILFAGRNNFLQWLTRWDFATFIAFHRWVARIIFILVVIHAFCFTTSFCIRGSYAVHMIRTYLIWGTLATVAGGVIMVQGMLFLRRKWYEMFLIIHIIMAALFIGGAWIHVDELGYVWFYYATVAVWVFDRVVRIGRLVVFGCPKSEVILLADETLKVVVPKPSYWKSVPGGHAFIHFMRPSCFWQSHPFTFTSSEEEDKIVLYCKVKGGVTHGLYQYLANHPGRTTQIRVALEGPYGEPTAAKRYDSAVFVAGGNGIPGIYSEIHDLAVRSKSNIKQSLKLVWVVREYRSLYWFYEEILALKNTKINTTIYVTKPESHAYVEEFNHRIPLITNESDSDADIAVEKKHEKIEDSYSLKEKDISGDSTDEDPVDKNRIIEIVKSELSHVTFKEGRPSMEEMVLQEIDESNGSVAFVTCGHPLMVDDLRHSVVKNLDNTEGKRVEFFEQLQVWA</sequence>
<dbReference type="GO" id="GO:0015677">
    <property type="term" value="P:copper ion import"/>
    <property type="evidence" value="ECO:0007669"/>
    <property type="project" value="TreeGrafter"/>
</dbReference>
<feature type="transmembrane region" description="Helical" evidence="16">
    <location>
        <begin position="282"/>
        <end position="300"/>
    </location>
</feature>
<feature type="transmembrane region" description="Helical" evidence="16">
    <location>
        <begin position="384"/>
        <end position="402"/>
    </location>
</feature>
<dbReference type="AlphaFoldDB" id="B5RT84"/>
<dbReference type="VEuPathDB" id="FungiDB:DEHA2C06314g"/>
<keyword evidence="11" id="KW-0560">Oxidoreductase</keyword>
<feature type="transmembrane region" description="Helical" evidence="16">
    <location>
        <begin position="355"/>
        <end position="377"/>
    </location>
</feature>
<dbReference type="InParanoid" id="B5RT84"/>
<dbReference type="Proteomes" id="UP000000599">
    <property type="component" value="Chromosome C"/>
</dbReference>
<dbReference type="SFLD" id="SFLDS00052">
    <property type="entry name" value="Ferric_Reductase_Domain"/>
    <property type="match status" value="1"/>
</dbReference>
<feature type="transmembrane region" description="Helical" evidence="16">
    <location>
        <begin position="242"/>
        <end position="262"/>
    </location>
</feature>
<evidence type="ECO:0000313" key="19">
    <source>
        <dbReference type="EMBL" id="CAR65546.1"/>
    </source>
</evidence>
<dbReference type="Pfam" id="PF01794">
    <property type="entry name" value="Ferric_reduct"/>
    <property type="match status" value="1"/>
</dbReference>
<dbReference type="InterPro" id="IPR051410">
    <property type="entry name" value="Ferric/Cupric_Reductase"/>
</dbReference>
<feature type="chain" id="PRO_5002835744" description="ferric-chelate reductase (NADPH)" evidence="17">
    <location>
        <begin position="26"/>
        <end position="745"/>
    </location>
</feature>
<dbReference type="EMBL" id="CR382135">
    <property type="protein sequence ID" value="CAR65546.1"/>
    <property type="molecule type" value="Genomic_DNA"/>
</dbReference>
<dbReference type="InterPro" id="IPR039261">
    <property type="entry name" value="FNR_nucleotide-bd"/>
</dbReference>
<evidence type="ECO:0000256" key="8">
    <source>
        <dbReference type="ARBA" id="ARBA00022827"/>
    </source>
</evidence>
<dbReference type="OMA" id="YDGWTRH"/>
<name>B5RT84_DEBHA</name>
<dbReference type="Pfam" id="PF08022">
    <property type="entry name" value="FAD_binding_8"/>
    <property type="match status" value="1"/>
</dbReference>
<dbReference type="InterPro" id="IPR017927">
    <property type="entry name" value="FAD-bd_FR_type"/>
</dbReference>
<comment type="subcellular location">
    <subcellularLocation>
        <location evidence="1">Cell membrane</location>
        <topology evidence="1">Multi-pass membrane protein</topology>
    </subcellularLocation>
</comment>
<evidence type="ECO:0000256" key="12">
    <source>
        <dbReference type="ARBA" id="ARBA00023065"/>
    </source>
</evidence>
<feature type="transmembrane region" description="Helical" evidence="16">
    <location>
        <begin position="321"/>
        <end position="343"/>
    </location>
</feature>
<dbReference type="FunCoup" id="B5RT84">
    <property type="interactions" value="429"/>
</dbReference>
<evidence type="ECO:0000256" key="1">
    <source>
        <dbReference type="ARBA" id="ARBA00004651"/>
    </source>
</evidence>
<evidence type="ECO:0000256" key="9">
    <source>
        <dbReference type="ARBA" id="ARBA00022982"/>
    </source>
</evidence>
<dbReference type="Pfam" id="PF08030">
    <property type="entry name" value="NAD_binding_6"/>
    <property type="match status" value="1"/>
</dbReference>
<keyword evidence="8" id="KW-0274">FAD</keyword>
<dbReference type="EC" id="1.16.1.9" evidence="3"/>
<evidence type="ECO:0000256" key="11">
    <source>
        <dbReference type="ARBA" id="ARBA00023002"/>
    </source>
</evidence>
<keyword evidence="12" id="KW-0406">Ion transport</keyword>
<dbReference type="PROSITE" id="PS51384">
    <property type="entry name" value="FAD_FR"/>
    <property type="match status" value="1"/>
</dbReference>
<evidence type="ECO:0000256" key="10">
    <source>
        <dbReference type="ARBA" id="ARBA00022989"/>
    </source>
</evidence>
<dbReference type="GO" id="GO:0052851">
    <property type="term" value="F:ferric-chelate reductase (NADPH) activity"/>
    <property type="evidence" value="ECO:0007669"/>
    <property type="project" value="UniProtKB-EC"/>
</dbReference>
<evidence type="ECO:0000256" key="2">
    <source>
        <dbReference type="ARBA" id="ARBA00006278"/>
    </source>
</evidence>
<dbReference type="OrthoDB" id="167398at2759"/>
<dbReference type="InterPro" id="IPR013130">
    <property type="entry name" value="Fe3_Rdtase_TM_dom"/>
</dbReference>
<dbReference type="SUPFAM" id="SSF63380">
    <property type="entry name" value="Riboflavin synthase domain-like"/>
    <property type="match status" value="1"/>
</dbReference>
<protein>
    <recommendedName>
        <fullName evidence="3">ferric-chelate reductase (NADPH)</fullName>
        <ecNumber evidence="3">1.16.1.9</ecNumber>
    </recommendedName>
</protein>
<keyword evidence="13 16" id="KW-0472">Membrane</keyword>
<dbReference type="PANTHER" id="PTHR32361:SF9">
    <property type="entry name" value="FERRIC REDUCTASE TRANSMEMBRANE COMPONENT 3-RELATED"/>
    <property type="match status" value="1"/>
</dbReference>
<keyword evidence="20" id="KW-1185">Reference proteome</keyword>
<dbReference type="GO" id="GO:0005886">
    <property type="term" value="C:plasma membrane"/>
    <property type="evidence" value="ECO:0007669"/>
    <property type="project" value="UniProtKB-SubCell"/>
</dbReference>
<evidence type="ECO:0000313" key="20">
    <source>
        <dbReference type="Proteomes" id="UP000000599"/>
    </source>
</evidence>
<dbReference type="InterPro" id="IPR017938">
    <property type="entry name" value="Riboflavin_synthase-like_b-brl"/>
</dbReference>
<dbReference type="InterPro" id="IPR013121">
    <property type="entry name" value="Fe_red_NAD-bd_6"/>
</dbReference>
<keyword evidence="9" id="KW-0249">Electron transport</keyword>
<accession>B5RT84</accession>
<dbReference type="GO" id="GO:0006826">
    <property type="term" value="P:iron ion transport"/>
    <property type="evidence" value="ECO:0007669"/>
    <property type="project" value="TreeGrafter"/>
</dbReference>
<feature type="transmembrane region" description="Helical" evidence="16">
    <location>
        <begin position="408"/>
        <end position="426"/>
    </location>
</feature>
<evidence type="ECO:0000256" key="7">
    <source>
        <dbReference type="ARBA" id="ARBA00022692"/>
    </source>
</evidence>
<feature type="transmembrane region" description="Helical" evidence="16">
    <location>
        <begin position="165"/>
        <end position="188"/>
    </location>
</feature>
<dbReference type="Gene3D" id="3.40.50.80">
    <property type="entry name" value="Nucleotide-binding domain of ferredoxin-NADP reductase (FNR) module"/>
    <property type="match status" value="1"/>
</dbReference>
<keyword evidence="10 16" id="KW-1133">Transmembrane helix</keyword>
<evidence type="ECO:0000256" key="5">
    <source>
        <dbReference type="ARBA" id="ARBA00022475"/>
    </source>
</evidence>
<evidence type="ECO:0000256" key="3">
    <source>
        <dbReference type="ARBA" id="ARBA00012668"/>
    </source>
</evidence>
<evidence type="ECO:0000256" key="6">
    <source>
        <dbReference type="ARBA" id="ARBA00022630"/>
    </source>
</evidence>
<dbReference type="SFLD" id="SFLDG01168">
    <property type="entry name" value="Ferric_reductase_subgroup_(FRE"/>
    <property type="match status" value="1"/>
</dbReference>
<feature type="domain" description="FAD-binding FR-type" evidence="18">
    <location>
        <begin position="418"/>
        <end position="536"/>
    </location>
</feature>
<dbReference type="PANTHER" id="PTHR32361">
    <property type="entry name" value="FERRIC/CUPRIC REDUCTASE TRANSMEMBRANE COMPONENT"/>
    <property type="match status" value="1"/>
</dbReference>
<dbReference type="GeneID" id="8998324"/>
<keyword evidence="4" id="KW-0813">Transport</keyword>
<comment type="similarity">
    <text evidence="2">Belongs to the ferric reductase (FRE) family.</text>
</comment>
<evidence type="ECO:0000256" key="13">
    <source>
        <dbReference type="ARBA" id="ARBA00023136"/>
    </source>
</evidence>
<evidence type="ECO:0000256" key="4">
    <source>
        <dbReference type="ARBA" id="ARBA00022448"/>
    </source>
</evidence>
<keyword evidence="17" id="KW-0732">Signal</keyword>
<dbReference type="SUPFAM" id="SSF52343">
    <property type="entry name" value="Ferredoxin reductase-like, C-terminal NADP-linked domain"/>
    <property type="match status" value="1"/>
</dbReference>
<evidence type="ECO:0000256" key="15">
    <source>
        <dbReference type="ARBA" id="ARBA00048483"/>
    </source>
</evidence>
<keyword evidence="5" id="KW-1003">Cell membrane</keyword>
<dbReference type="InterPro" id="IPR013112">
    <property type="entry name" value="FAD-bd_8"/>
</dbReference>
<comment type="catalytic activity">
    <reaction evidence="15">
        <text>2 a Fe(II)-siderophore + NADP(+) + H(+) = 2 a Fe(III)-siderophore + NADPH</text>
        <dbReference type="Rhea" id="RHEA:28795"/>
        <dbReference type="Rhea" id="RHEA-COMP:11342"/>
        <dbReference type="Rhea" id="RHEA-COMP:11344"/>
        <dbReference type="ChEBI" id="CHEBI:15378"/>
        <dbReference type="ChEBI" id="CHEBI:29033"/>
        <dbReference type="ChEBI" id="CHEBI:29034"/>
        <dbReference type="ChEBI" id="CHEBI:57783"/>
        <dbReference type="ChEBI" id="CHEBI:58349"/>
        <dbReference type="EC" id="1.16.1.9"/>
    </reaction>
</comment>
<evidence type="ECO:0000256" key="16">
    <source>
        <dbReference type="SAM" id="Phobius"/>
    </source>
</evidence>
<evidence type="ECO:0000259" key="18">
    <source>
        <dbReference type="PROSITE" id="PS51384"/>
    </source>
</evidence>
<keyword evidence="14" id="KW-0325">Glycoprotein</keyword>
<dbReference type="CDD" id="cd06186">
    <property type="entry name" value="NOX_Duox_like_FAD_NADP"/>
    <property type="match status" value="1"/>
</dbReference>
<dbReference type="KEGG" id="dha:DEHA2C06314g"/>
<reference evidence="19 20" key="1">
    <citation type="journal article" date="2004" name="Nature">
        <title>Genome evolution in yeasts.</title>
        <authorList>
            <consortium name="Genolevures"/>
            <person name="Dujon B."/>
            <person name="Sherman D."/>
            <person name="Fischer G."/>
            <person name="Durrens P."/>
            <person name="Casaregola S."/>
            <person name="Lafontaine I."/>
            <person name="de Montigny J."/>
            <person name="Marck C."/>
            <person name="Neuveglise C."/>
            <person name="Talla E."/>
            <person name="Goffard N."/>
            <person name="Frangeul L."/>
            <person name="Aigle M."/>
            <person name="Anthouard V."/>
            <person name="Babour A."/>
            <person name="Barbe V."/>
            <person name="Barnay S."/>
            <person name="Blanchin S."/>
            <person name="Beckerich J.M."/>
            <person name="Beyne E."/>
            <person name="Bleykasten C."/>
            <person name="Boisrame A."/>
            <person name="Boyer J."/>
            <person name="Cattolico L."/>
            <person name="Confanioleri F."/>
            <person name="de Daruvar A."/>
            <person name="Despons L."/>
            <person name="Fabre E."/>
            <person name="Fairhead C."/>
            <person name="Ferry-Dumazet H."/>
            <person name="Groppi A."/>
            <person name="Hantraye F."/>
            <person name="Hennequin C."/>
            <person name="Jauniaux N."/>
            <person name="Joyet P."/>
            <person name="Kachouri R."/>
            <person name="Kerrest A."/>
            <person name="Koszul R."/>
            <person name="Lemaire M."/>
            <person name="Lesur I."/>
            <person name="Ma L."/>
            <person name="Muller H."/>
            <person name="Nicaud J.M."/>
            <person name="Nikolski M."/>
            <person name="Oztas S."/>
            <person name="Ozier-Kalogeropoulos O."/>
            <person name="Pellenz S."/>
            <person name="Potier S."/>
            <person name="Richard G.F."/>
            <person name="Straub M.L."/>
            <person name="Suleau A."/>
            <person name="Swennene D."/>
            <person name="Tekaia F."/>
            <person name="Wesolowski-Louvel M."/>
            <person name="Westhof E."/>
            <person name="Wirth B."/>
            <person name="Zeniou-Meyer M."/>
            <person name="Zivanovic I."/>
            <person name="Bolotin-Fukuhara M."/>
            <person name="Thierry A."/>
            <person name="Bouchier C."/>
            <person name="Caudron B."/>
            <person name="Scarpelli C."/>
            <person name="Gaillardin C."/>
            <person name="Weissenbach J."/>
            <person name="Wincker P."/>
            <person name="Souciet J.L."/>
        </authorList>
    </citation>
    <scope>NUCLEOTIDE SEQUENCE [LARGE SCALE GENOMIC DNA]</scope>
    <source>
        <strain evidence="20">ATCC 36239 / CBS 767 / BCRC 21394 / JCM 1990 / NBRC 0083 / IGC 2968</strain>
    </source>
</reference>
<feature type="signal peptide" evidence="17">
    <location>
        <begin position="1"/>
        <end position="25"/>
    </location>
</feature>
<dbReference type="RefSeq" id="XP_002770181.1">
    <property type="nucleotide sequence ID" value="XM_002770135.1"/>
</dbReference>
<proteinExistence type="inferred from homology"/>
<gene>
    <name evidence="19" type="ordered locus">DEHA2C06314g</name>
</gene>
<evidence type="ECO:0000256" key="17">
    <source>
        <dbReference type="SAM" id="SignalP"/>
    </source>
</evidence>
<keyword evidence="6" id="KW-0285">Flavoprotein</keyword>
<keyword evidence="7 16" id="KW-0812">Transmembrane</keyword>
<dbReference type="HOGENOM" id="CLU_010365_4_0_1"/>
<evidence type="ECO:0000256" key="14">
    <source>
        <dbReference type="ARBA" id="ARBA00023180"/>
    </source>
</evidence>
<organism evidence="19 20">
    <name type="scientific">Debaryomyces hansenii (strain ATCC 36239 / CBS 767 / BCRC 21394 / JCM 1990 / NBRC 0083 / IGC 2968)</name>
    <name type="common">Yeast</name>
    <name type="synonym">Torulaspora hansenii</name>
    <dbReference type="NCBI Taxonomy" id="284592"/>
    <lineage>
        <taxon>Eukaryota</taxon>
        <taxon>Fungi</taxon>
        <taxon>Dikarya</taxon>
        <taxon>Ascomycota</taxon>
        <taxon>Saccharomycotina</taxon>
        <taxon>Pichiomycetes</taxon>
        <taxon>Debaryomycetaceae</taxon>
        <taxon>Debaryomyces</taxon>
    </lineage>
</organism>
<dbReference type="GO" id="GO:0006879">
    <property type="term" value="P:intracellular iron ion homeostasis"/>
    <property type="evidence" value="ECO:0007669"/>
    <property type="project" value="TreeGrafter"/>
</dbReference>